<dbReference type="AlphaFoldDB" id="A0A1S2VMP4"/>
<evidence type="ECO:0000313" key="3">
    <source>
        <dbReference type="Proteomes" id="UP000181790"/>
    </source>
</evidence>
<comment type="caution">
    <text evidence="2">The sequence shown here is derived from an EMBL/GenBank/DDBJ whole genome shotgun (WGS) entry which is preliminary data.</text>
</comment>
<evidence type="ECO:0000256" key="1">
    <source>
        <dbReference type="SAM" id="Phobius"/>
    </source>
</evidence>
<name>A0A1S2VMP4_9BACT</name>
<proteinExistence type="predicted"/>
<dbReference type="Gene3D" id="3.30.1150.10">
    <property type="match status" value="1"/>
</dbReference>
<dbReference type="RefSeq" id="WP_071501837.1">
    <property type="nucleotide sequence ID" value="NZ_MORL01000002.1"/>
</dbReference>
<evidence type="ECO:0008006" key="4">
    <source>
        <dbReference type="Google" id="ProtNLM"/>
    </source>
</evidence>
<keyword evidence="3" id="KW-1185">Reference proteome</keyword>
<protein>
    <recommendedName>
        <fullName evidence="4">TonB C-terminal domain-containing protein</fullName>
    </recommendedName>
</protein>
<reference evidence="2 3" key="1">
    <citation type="submission" date="2016-10" db="EMBL/GenBank/DDBJ databases">
        <title>Arsenicibacter rosenii gen. nov., sp. nov., an efficient arsenic-methylating bacterium isolated from an arsenic-contaminated paddy soil.</title>
        <authorList>
            <person name="Huang K."/>
        </authorList>
    </citation>
    <scope>NUCLEOTIDE SEQUENCE [LARGE SCALE GENOMIC DNA]</scope>
    <source>
        <strain evidence="2 3">SM-1</strain>
    </source>
</reference>
<dbReference type="Proteomes" id="UP000181790">
    <property type="component" value="Unassembled WGS sequence"/>
</dbReference>
<gene>
    <name evidence="2" type="ORF">BLX24_04100</name>
</gene>
<dbReference type="EMBL" id="MORL01000002">
    <property type="protein sequence ID" value="OIN60041.1"/>
    <property type="molecule type" value="Genomic_DNA"/>
</dbReference>
<accession>A0A1S2VMP4</accession>
<dbReference type="SUPFAM" id="SSF74653">
    <property type="entry name" value="TolA/TonB C-terminal domain"/>
    <property type="match status" value="1"/>
</dbReference>
<keyword evidence="1" id="KW-0472">Membrane</keyword>
<dbReference type="OrthoDB" id="1112758at2"/>
<organism evidence="2 3">
    <name type="scientific">Arsenicibacter rosenii</name>
    <dbReference type="NCBI Taxonomy" id="1750698"/>
    <lineage>
        <taxon>Bacteria</taxon>
        <taxon>Pseudomonadati</taxon>
        <taxon>Bacteroidota</taxon>
        <taxon>Cytophagia</taxon>
        <taxon>Cytophagales</taxon>
        <taxon>Spirosomataceae</taxon>
        <taxon>Arsenicibacter</taxon>
    </lineage>
</organism>
<evidence type="ECO:0000313" key="2">
    <source>
        <dbReference type="EMBL" id="OIN60041.1"/>
    </source>
</evidence>
<keyword evidence="1" id="KW-0812">Transmembrane</keyword>
<feature type="transmembrane region" description="Helical" evidence="1">
    <location>
        <begin position="80"/>
        <end position="103"/>
    </location>
</feature>
<keyword evidence="1" id="KW-1133">Transmembrane helix</keyword>
<sequence>MSNQLTIHDLRAYQAGLLSKAEQHRIERALLEDPFYADVLDGLDALQQAGMSLTEQTAELKEVLHERVHASATKQRLMPLWVASAVASIMLMLAVAIYMIYFYQPPFKAVDPTKPMVFEVELTPVHEQKLPEVYQQEFAAFVKASRRPEVAGAGQVIVTLDVTDRGEISSVTIRKSLDAAHDQEAERLVRAFRKWPSGKQEVQIDFP</sequence>